<keyword evidence="1" id="KW-0812">Transmembrane</keyword>
<gene>
    <name evidence="2" type="ORF">HTZ77_40690</name>
</gene>
<dbReference type="Proteomes" id="UP000586042">
    <property type="component" value="Unassembled WGS sequence"/>
</dbReference>
<dbReference type="AlphaFoldDB" id="A0A7Y6IG49"/>
<evidence type="ECO:0000256" key="1">
    <source>
        <dbReference type="SAM" id="Phobius"/>
    </source>
</evidence>
<accession>A0A7Y6IG49</accession>
<sequence>MSRFLFTMRPGALRWVSHGLFGLLLVSALIATAGAGGTAVAAGGALLGGLYVAWTLLEAELVPARPGLALLCLLPVVLAWAVLAAAAQPFVWLVFPIALTCARALPPWAGAFTASVLACASAMLLISHAGL</sequence>
<reference evidence="2 3" key="1">
    <citation type="submission" date="2020-06" db="EMBL/GenBank/DDBJ databases">
        <title>Nonomuraea sp. SMC257, a novel actinomycete isolated from soil.</title>
        <authorList>
            <person name="Chanama M."/>
        </authorList>
    </citation>
    <scope>NUCLEOTIDE SEQUENCE [LARGE SCALE GENOMIC DNA]</scope>
    <source>
        <strain evidence="2 3">SMC257</strain>
    </source>
</reference>
<name>A0A7Y6IG49_9ACTN</name>
<feature type="transmembrane region" description="Helical" evidence="1">
    <location>
        <begin position="107"/>
        <end position="126"/>
    </location>
</feature>
<organism evidence="2 3">
    <name type="scientific">Nonomuraea montanisoli</name>
    <dbReference type="NCBI Taxonomy" id="2741721"/>
    <lineage>
        <taxon>Bacteria</taxon>
        <taxon>Bacillati</taxon>
        <taxon>Actinomycetota</taxon>
        <taxon>Actinomycetes</taxon>
        <taxon>Streptosporangiales</taxon>
        <taxon>Streptosporangiaceae</taxon>
        <taxon>Nonomuraea</taxon>
    </lineage>
</organism>
<protein>
    <recommendedName>
        <fullName evidence="4">Sensor histidine kinase</fullName>
    </recommendedName>
</protein>
<evidence type="ECO:0000313" key="3">
    <source>
        <dbReference type="Proteomes" id="UP000586042"/>
    </source>
</evidence>
<evidence type="ECO:0008006" key="4">
    <source>
        <dbReference type="Google" id="ProtNLM"/>
    </source>
</evidence>
<dbReference type="EMBL" id="JABWGN010000022">
    <property type="protein sequence ID" value="NUW37680.1"/>
    <property type="molecule type" value="Genomic_DNA"/>
</dbReference>
<keyword evidence="1" id="KW-0472">Membrane</keyword>
<feature type="transmembrane region" description="Helical" evidence="1">
    <location>
        <begin position="39"/>
        <end position="57"/>
    </location>
</feature>
<dbReference type="RefSeq" id="WP_175595124.1">
    <property type="nucleotide sequence ID" value="NZ_JABWGN010000022.1"/>
</dbReference>
<comment type="caution">
    <text evidence="2">The sequence shown here is derived from an EMBL/GenBank/DDBJ whole genome shotgun (WGS) entry which is preliminary data.</text>
</comment>
<feature type="transmembrane region" description="Helical" evidence="1">
    <location>
        <begin position="12"/>
        <end position="33"/>
    </location>
</feature>
<keyword evidence="1" id="KW-1133">Transmembrane helix</keyword>
<keyword evidence="3" id="KW-1185">Reference proteome</keyword>
<evidence type="ECO:0000313" key="2">
    <source>
        <dbReference type="EMBL" id="NUW37680.1"/>
    </source>
</evidence>
<proteinExistence type="predicted"/>
<feature type="transmembrane region" description="Helical" evidence="1">
    <location>
        <begin position="69"/>
        <end position="95"/>
    </location>
</feature>